<comment type="caution">
    <text evidence="6">The sequence shown here is derived from an EMBL/GenBank/DDBJ whole genome shotgun (WGS) entry which is preliminary data.</text>
</comment>
<reference evidence="6 7" key="1">
    <citation type="submission" date="2018-08" db="EMBL/GenBank/DDBJ databases">
        <title>Lysobacter sp. zong2l5, whole genome shotgun sequence.</title>
        <authorList>
            <person name="Zhang X."/>
            <person name="Feng G."/>
            <person name="Zhu H."/>
        </authorList>
    </citation>
    <scope>NUCLEOTIDE SEQUENCE [LARGE SCALE GENOMIC DNA]</scope>
    <source>
        <strain evidence="7">zong2l5</strain>
    </source>
</reference>
<gene>
    <name evidence="6" type="ORF">DX914_16320</name>
</gene>
<proteinExistence type="inferred from homology"/>
<keyword evidence="3" id="KW-0732">Signal</keyword>
<feature type="domain" description="AB hydrolase-1" evidence="4">
    <location>
        <begin position="96"/>
        <end position="249"/>
    </location>
</feature>
<dbReference type="Gene3D" id="3.40.50.1820">
    <property type="entry name" value="alpha/beta hydrolase"/>
    <property type="match status" value="1"/>
</dbReference>
<dbReference type="Pfam" id="PF00561">
    <property type="entry name" value="Abhydrolase_1"/>
    <property type="match status" value="1"/>
</dbReference>
<name>A0A371JY17_9GAMM</name>
<evidence type="ECO:0000256" key="1">
    <source>
        <dbReference type="ARBA" id="ARBA00010088"/>
    </source>
</evidence>
<dbReference type="PANTHER" id="PTHR43798:SF27">
    <property type="entry name" value="HYDROLASE ALPHA_BETA HYDROLASE FOLD FAMILY"/>
    <property type="match status" value="1"/>
</dbReference>
<dbReference type="InterPro" id="IPR029058">
    <property type="entry name" value="AB_hydrolase_fold"/>
</dbReference>
<dbReference type="InterPro" id="IPR013595">
    <property type="entry name" value="Pept_S33_TAP-like_C"/>
</dbReference>
<dbReference type="SUPFAM" id="SSF53474">
    <property type="entry name" value="alpha/beta-Hydrolases"/>
    <property type="match status" value="1"/>
</dbReference>
<feature type="chain" id="PRO_5016580008" evidence="3">
    <location>
        <begin position="26"/>
        <end position="503"/>
    </location>
</feature>
<dbReference type="GO" id="GO:0008233">
    <property type="term" value="F:peptidase activity"/>
    <property type="evidence" value="ECO:0007669"/>
    <property type="project" value="InterPro"/>
</dbReference>
<dbReference type="InterPro" id="IPR000073">
    <property type="entry name" value="AB_hydrolase_1"/>
</dbReference>
<evidence type="ECO:0000259" key="5">
    <source>
        <dbReference type="Pfam" id="PF08386"/>
    </source>
</evidence>
<evidence type="ECO:0000259" key="4">
    <source>
        <dbReference type="Pfam" id="PF00561"/>
    </source>
</evidence>
<protein>
    <submittedName>
        <fullName evidence="6">Alpha/beta hydrolase</fullName>
    </submittedName>
</protein>
<dbReference type="Pfam" id="PF08386">
    <property type="entry name" value="Abhydrolase_4"/>
    <property type="match status" value="1"/>
</dbReference>
<comment type="similarity">
    <text evidence="1">Belongs to the peptidase S33 family.</text>
</comment>
<evidence type="ECO:0000256" key="2">
    <source>
        <dbReference type="ARBA" id="ARBA00022801"/>
    </source>
</evidence>
<dbReference type="Proteomes" id="UP000264492">
    <property type="component" value="Unassembled WGS sequence"/>
</dbReference>
<dbReference type="EMBL" id="QTSU01000003">
    <property type="protein sequence ID" value="RDZ26551.1"/>
    <property type="molecule type" value="Genomic_DNA"/>
</dbReference>
<dbReference type="PROSITE" id="PS51257">
    <property type="entry name" value="PROKAR_LIPOPROTEIN"/>
    <property type="match status" value="1"/>
</dbReference>
<organism evidence="6 7">
    <name type="scientific">Lysobacter silvisoli</name>
    <dbReference type="NCBI Taxonomy" id="2293254"/>
    <lineage>
        <taxon>Bacteria</taxon>
        <taxon>Pseudomonadati</taxon>
        <taxon>Pseudomonadota</taxon>
        <taxon>Gammaproteobacteria</taxon>
        <taxon>Lysobacterales</taxon>
        <taxon>Lysobacteraceae</taxon>
        <taxon>Lysobacter</taxon>
    </lineage>
</organism>
<dbReference type="PRINTS" id="PR00793">
    <property type="entry name" value="PROAMNOPTASE"/>
</dbReference>
<evidence type="ECO:0000313" key="6">
    <source>
        <dbReference type="EMBL" id="RDZ26551.1"/>
    </source>
</evidence>
<evidence type="ECO:0000313" key="7">
    <source>
        <dbReference type="Proteomes" id="UP000264492"/>
    </source>
</evidence>
<dbReference type="RefSeq" id="WP_115860694.1">
    <property type="nucleotide sequence ID" value="NZ_QTSU01000003.1"/>
</dbReference>
<dbReference type="InterPro" id="IPR050266">
    <property type="entry name" value="AB_hydrolase_sf"/>
</dbReference>
<evidence type="ECO:0000256" key="3">
    <source>
        <dbReference type="SAM" id="SignalP"/>
    </source>
</evidence>
<dbReference type="OrthoDB" id="4510475at2"/>
<dbReference type="GO" id="GO:0006508">
    <property type="term" value="P:proteolysis"/>
    <property type="evidence" value="ECO:0007669"/>
    <property type="project" value="InterPro"/>
</dbReference>
<dbReference type="AlphaFoldDB" id="A0A371JY17"/>
<dbReference type="InterPro" id="IPR002410">
    <property type="entry name" value="Peptidase_S33"/>
</dbReference>
<keyword evidence="7" id="KW-1185">Reference proteome</keyword>
<keyword evidence="2 6" id="KW-0378">Hydrolase</keyword>
<feature type="signal peptide" evidence="3">
    <location>
        <begin position="1"/>
        <end position="25"/>
    </location>
</feature>
<dbReference type="GO" id="GO:0016020">
    <property type="term" value="C:membrane"/>
    <property type="evidence" value="ECO:0007669"/>
    <property type="project" value="TreeGrafter"/>
</dbReference>
<sequence length="503" mass="53906">MRITPPLVAALAAAVLLAGCGREPAAPAEAGVGQRLYGRIAFKPCSLTSPFAADSIAAQCARFAVPENPAQPKGRQVQLNIAWLPATDQADIAADPVFFLAGGPGQAATEVWPTLDAAFREVRKHRHVILVDQRGTGQSNPLICRNAKGDSAVMEDEATSTEAVVKFAADCAAKLQADPRYYTTTDAVRDLDSVRAALGAAQIDVVGGSYGTRVAQQYAARYPQHTRAVVIDGVVPNELVLGSEHARNLDASLALQFEQCRKNPTCRQRFGDDPRAQLRKLMARLKEQPVEVEYRDPTTGELKRDTATAGAVAGLTRMFAYAPQAAALLPLVLNEADQGRYAPLMSLAQLIQGQVSEQIMHGMQLSVICAEDADLLKDDPADADTVMGSDLSTVLVAQCKVWPTGKRPADFHAPFRSQLPTLVLSGEFDPVTPPRYGEQVLKGLPNGRHLVLRGQGHGSFASGCMPKLMGQFLESADAKSLNAKCLDSLGYVPPFVSFNGWEP</sequence>
<feature type="domain" description="Peptidase S33 tripeptidyl aminopeptidase-like C-terminal" evidence="5">
    <location>
        <begin position="387"/>
        <end position="485"/>
    </location>
</feature>
<dbReference type="PANTHER" id="PTHR43798">
    <property type="entry name" value="MONOACYLGLYCEROL LIPASE"/>
    <property type="match status" value="1"/>
</dbReference>
<accession>A0A371JY17</accession>